<dbReference type="CDD" id="cd07381">
    <property type="entry name" value="MPP_CapA"/>
    <property type="match status" value="1"/>
</dbReference>
<dbReference type="AlphaFoldDB" id="A0AAU8U565"/>
<sequence>MKNKLSQGNRILLMMIAIGLTCLVGIALAYNGIVSPNNANENGDEQAGKDTPAIQVPSFLSNLPTKETEDQWQGEDGTFVLRSVGDVLIHSEVTATADTAAEVFADQTASLQDVGALTGDNLIAYGSNSGETAVDLGVSDYNFDPMIAKIAPFTSYADFTVANLEIPAAYPELPVATYPNFNMPSSILGSLKRAGIDGVSTATNHTLDHFADGAYITMDYLDEAGLMYYGAFRSQEDHDTARIVEKNGIKLGFLAYTYGTNGMVPPEDEPWVVNYADLPVMLEDVAALNDQVDAVVVSLHLGTEYGTLPDGEQIAVTQALADAGVKLVIGGHPHDLQPVNWLNDKDTYVIYSQASFMTGQVADDNKLGGIHEVTFERDENGEVQVSAGKFMPTYFSGTANETSYESVPLAVYKGQDNDQAAWVETIHDRMMTYTEDFIYEDYLETAWTEALITNNSSR</sequence>
<evidence type="ECO:0000313" key="5">
    <source>
        <dbReference type="Proteomes" id="UP000066986"/>
    </source>
</evidence>
<evidence type="ECO:0000256" key="2">
    <source>
        <dbReference type="SAM" id="Phobius"/>
    </source>
</evidence>
<gene>
    <name evidence="4" type="ORF">AWM76_06145</name>
</gene>
<evidence type="ECO:0000259" key="3">
    <source>
        <dbReference type="SMART" id="SM00854"/>
    </source>
</evidence>
<dbReference type="RefSeq" id="WP_003142424.1">
    <property type="nucleotide sequence ID" value="NZ_CP014164.1"/>
</dbReference>
<keyword evidence="2" id="KW-0812">Transmembrane</keyword>
<dbReference type="SMART" id="SM00854">
    <property type="entry name" value="PGA_cap"/>
    <property type="match status" value="1"/>
</dbReference>
<evidence type="ECO:0000313" key="4">
    <source>
        <dbReference type="EMBL" id="AMC01152.1"/>
    </source>
</evidence>
<keyword evidence="2" id="KW-0472">Membrane</keyword>
<dbReference type="PANTHER" id="PTHR33393">
    <property type="entry name" value="POLYGLUTAMINE SYNTHESIS ACCESSORY PROTEIN RV0574C-RELATED"/>
    <property type="match status" value="1"/>
</dbReference>
<accession>A0AAU8U565</accession>
<proteinExistence type="inferred from homology"/>
<reference evidence="4 5" key="1">
    <citation type="journal article" date="2016" name="Genome Announc.">
        <title>Complete Genome Sequences of Aerococcus christensenii CCUG 28831T, Aerococcus sanguinicola CCUG 43001T, Aerococcus urinae CCUG 36881T, Aerococcus urinaeequi CCUG 28094T, Aerococcus urinaehominis CCUG 42038 BT, and Aerococcus viridans CCUG 4311T.</title>
        <authorList>
            <person name="Carkaci D."/>
            <person name="Dargis R."/>
            <person name="Nielsen X.C."/>
            <person name="Skovgaard O."/>
            <person name="Fuursted K."/>
            <person name="Christensen J.J."/>
        </authorList>
    </citation>
    <scope>NUCLEOTIDE SEQUENCE [LARGE SCALE GENOMIC DNA]</scope>
    <source>
        <strain evidence="4 5">CCUG4311</strain>
    </source>
</reference>
<dbReference type="GeneID" id="32030496"/>
<comment type="similarity">
    <text evidence="1">Belongs to the CapA family.</text>
</comment>
<dbReference type="Pfam" id="PF09587">
    <property type="entry name" value="PGA_cap"/>
    <property type="match status" value="1"/>
</dbReference>
<evidence type="ECO:0000256" key="1">
    <source>
        <dbReference type="ARBA" id="ARBA00005662"/>
    </source>
</evidence>
<keyword evidence="2" id="KW-1133">Transmembrane helix</keyword>
<feature type="transmembrane region" description="Helical" evidence="2">
    <location>
        <begin position="12"/>
        <end position="30"/>
    </location>
</feature>
<reference evidence="5" key="2">
    <citation type="submission" date="2016-01" db="EMBL/GenBank/DDBJ databases">
        <title>Six Aerococcus type strain genome sequencing and assembly using PacBio and Illumina Hiseq.</title>
        <authorList>
            <person name="Carkaci D."/>
            <person name="Dargis R."/>
            <person name="Nielsen X.C."/>
            <person name="Skovgaard O."/>
            <person name="Fuursted K."/>
            <person name="Christensen J.J."/>
        </authorList>
    </citation>
    <scope>NUCLEOTIDE SEQUENCE [LARGE SCALE GENOMIC DNA]</scope>
    <source>
        <strain evidence="5">CCUG4311</strain>
    </source>
</reference>
<dbReference type="InterPro" id="IPR029052">
    <property type="entry name" value="Metallo-depent_PP-like"/>
</dbReference>
<dbReference type="Gene3D" id="3.60.21.10">
    <property type="match status" value="1"/>
</dbReference>
<dbReference type="KEGG" id="avs:AWM76_06145"/>
<dbReference type="InterPro" id="IPR019079">
    <property type="entry name" value="Capsule_synth_CapA"/>
</dbReference>
<dbReference type="PANTHER" id="PTHR33393:SF13">
    <property type="entry name" value="PGA BIOSYNTHESIS PROTEIN CAPA"/>
    <property type="match status" value="1"/>
</dbReference>
<feature type="domain" description="Capsule synthesis protein CapA" evidence="3">
    <location>
        <begin position="114"/>
        <end position="360"/>
    </location>
</feature>
<organism evidence="4 5">
    <name type="scientific">Aerococcus viridans</name>
    <dbReference type="NCBI Taxonomy" id="1377"/>
    <lineage>
        <taxon>Bacteria</taxon>
        <taxon>Bacillati</taxon>
        <taxon>Bacillota</taxon>
        <taxon>Bacilli</taxon>
        <taxon>Lactobacillales</taxon>
        <taxon>Aerococcaceae</taxon>
        <taxon>Aerococcus</taxon>
    </lineage>
</organism>
<protein>
    <recommendedName>
        <fullName evidence="3">Capsule synthesis protein CapA domain-containing protein</fullName>
    </recommendedName>
</protein>
<dbReference type="Proteomes" id="UP000066986">
    <property type="component" value="Chromosome"/>
</dbReference>
<dbReference type="EMBL" id="CP014164">
    <property type="protein sequence ID" value="AMC01152.1"/>
    <property type="molecule type" value="Genomic_DNA"/>
</dbReference>
<name>A0AAU8U565_9LACT</name>
<dbReference type="InterPro" id="IPR052169">
    <property type="entry name" value="CW_Biosynth-Accessory"/>
</dbReference>
<dbReference type="SUPFAM" id="SSF56300">
    <property type="entry name" value="Metallo-dependent phosphatases"/>
    <property type="match status" value="1"/>
</dbReference>